<dbReference type="OrthoDB" id="292710at2"/>
<feature type="chain" id="PRO_5023069716" description="Outer membrane protein beta-barrel domain-containing protein" evidence="2">
    <location>
        <begin position="28"/>
        <end position="581"/>
    </location>
</feature>
<feature type="compositionally biased region" description="Pro residues" evidence="1">
    <location>
        <begin position="178"/>
        <end position="194"/>
    </location>
</feature>
<dbReference type="RefSeq" id="WP_146528411.1">
    <property type="nucleotide sequence ID" value="NZ_SJPV01000007.1"/>
</dbReference>
<dbReference type="Proteomes" id="UP000319143">
    <property type="component" value="Unassembled WGS sequence"/>
</dbReference>
<evidence type="ECO:0000256" key="2">
    <source>
        <dbReference type="SAM" id="SignalP"/>
    </source>
</evidence>
<evidence type="ECO:0008006" key="5">
    <source>
        <dbReference type="Google" id="ProtNLM"/>
    </source>
</evidence>
<organism evidence="3 4">
    <name type="scientific">Novipirellula artificiosorum</name>
    <dbReference type="NCBI Taxonomy" id="2528016"/>
    <lineage>
        <taxon>Bacteria</taxon>
        <taxon>Pseudomonadati</taxon>
        <taxon>Planctomycetota</taxon>
        <taxon>Planctomycetia</taxon>
        <taxon>Pirellulales</taxon>
        <taxon>Pirellulaceae</taxon>
        <taxon>Novipirellula</taxon>
    </lineage>
</organism>
<evidence type="ECO:0000313" key="3">
    <source>
        <dbReference type="EMBL" id="TWU34996.1"/>
    </source>
</evidence>
<evidence type="ECO:0000313" key="4">
    <source>
        <dbReference type="Proteomes" id="UP000319143"/>
    </source>
</evidence>
<comment type="caution">
    <text evidence="3">The sequence shown here is derived from an EMBL/GenBank/DDBJ whole genome shotgun (WGS) entry which is preliminary data.</text>
</comment>
<dbReference type="AlphaFoldDB" id="A0A5C6DJA5"/>
<name>A0A5C6DJA5_9BACT</name>
<proteinExistence type="predicted"/>
<dbReference type="EMBL" id="SJPV01000007">
    <property type="protein sequence ID" value="TWU34996.1"/>
    <property type="molecule type" value="Genomic_DNA"/>
</dbReference>
<feature type="compositionally biased region" description="Polar residues" evidence="1">
    <location>
        <begin position="83"/>
        <end position="93"/>
    </location>
</feature>
<feature type="signal peptide" evidence="2">
    <location>
        <begin position="1"/>
        <end position="27"/>
    </location>
</feature>
<feature type="region of interest" description="Disordered" evidence="1">
    <location>
        <begin position="63"/>
        <end position="199"/>
    </location>
</feature>
<evidence type="ECO:0000256" key="1">
    <source>
        <dbReference type="SAM" id="MobiDB-lite"/>
    </source>
</evidence>
<sequence length="581" mass="61632" precursor="true">MKTSLLKCVAIALGLSVGMTVGSAVQAQNAAQPDGYQPPSKWSRFNSVKSTAKNVLQTISTAANQETASGDEGQDAELAEPTDSFSELPSPQRNSPPTEQPTSPPEAELLPPAMPVPDPQASGTPNDESQATASPSDQMPHPEAVPMPGQEMVFPTTHDGRPFQPLQSQNGVPMQQLGPPPMGPTPAMGPPYQPAPHFAGPAYNPASNCGTPTRPPLNPWFGGFNVLMLDVEDHSDRSILAWTADGAKALNLSEVDSDSGAAFEIFGGRYLDDARFGLSVSYLFFDPSSEESRIAPPTAGDYHVAIDAWDAISIDPTGGATYDTVYNHMALADAYRLRRDMRFQGVEVNLASFGLMGAQRAAGLCSEGSAGTGLGAALGLNSGCYGYGSSTGPLVRSTTGRVRVQTSHGFRWFQLEDELELAANVDGLAGFAAQDLYSNLDIDNNLYGYQFGSRLTYCIGNRFHLGLGGKFGIYSNDVEMRHRIGTTTVDAHVTGSTAELINTESSDTSIATMGELDLGLGARLNNAWTLRGGYRLMGMTGVATTAGSLDHAYDSVESSRQIDANDSLILHGGYVGLDFNW</sequence>
<accession>A0A5C6DJA5</accession>
<feature type="compositionally biased region" description="Polar residues" evidence="1">
    <location>
        <begin position="121"/>
        <end position="137"/>
    </location>
</feature>
<protein>
    <recommendedName>
        <fullName evidence="5">Outer membrane protein beta-barrel domain-containing protein</fullName>
    </recommendedName>
</protein>
<keyword evidence="2" id="KW-0732">Signal</keyword>
<reference evidence="3 4" key="1">
    <citation type="submission" date="2019-02" db="EMBL/GenBank/DDBJ databases">
        <title>Deep-cultivation of Planctomycetes and their phenomic and genomic characterization uncovers novel biology.</title>
        <authorList>
            <person name="Wiegand S."/>
            <person name="Jogler M."/>
            <person name="Boedeker C."/>
            <person name="Pinto D."/>
            <person name="Vollmers J."/>
            <person name="Rivas-Marin E."/>
            <person name="Kohn T."/>
            <person name="Peeters S.H."/>
            <person name="Heuer A."/>
            <person name="Rast P."/>
            <person name="Oberbeckmann S."/>
            <person name="Bunk B."/>
            <person name="Jeske O."/>
            <person name="Meyerdierks A."/>
            <person name="Storesund J.E."/>
            <person name="Kallscheuer N."/>
            <person name="Luecker S."/>
            <person name="Lage O.M."/>
            <person name="Pohl T."/>
            <person name="Merkel B.J."/>
            <person name="Hornburger P."/>
            <person name="Mueller R.-W."/>
            <person name="Bruemmer F."/>
            <person name="Labrenz M."/>
            <person name="Spormann A.M."/>
            <person name="Op Den Camp H."/>
            <person name="Overmann J."/>
            <person name="Amann R."/>
            <person name="Jetten M.S.M."/>
            <person name="Mascher T."/>
            <person name="Medema M.H."/>
            <person name="Devos D.P."/>
            <person name="Kaster A.-K."/>
            <person name="Ovreas L."/>
            <person name="Rohde M."/>
            <person name="Galperin M.Y."/>
            <person name="Jogler C."/>
        </authorList>
    </citation>
    <scope>NUCLEOTIDE SEQUENCE [LARGE SCALE GENOMIC DNA]</scope>
    <source>
        <strain evidence="3 4">Poly41</strain>
    </source>
</reference>
<gene>
    <name evidence="3" type="ORF">Poly41_41400</name>
</gene>
<dbReference type="InterPro" id="IPR011446">
    <property type="entry name" value="BBP7"/>
</dbReference>
<dbReference type="Pfam" id="PF07585">
    <property type="entry name" value="BBP7"/>
    <property type="match status" value="1"/>
</dbReference>
<keyword evidence="4" id="KW-1185">Reference proteome</keyword>